<proteinExistence type="predicted"/>
<feature type="region of interest" description="Disordered" evidence="1">
    <location>
        <begin position="127"/>
        <end position="151"/>
    </location>
</feature>
<evidence type="ECO:0000256" key="1">
    <source>
        <dbReference type="SAM" id="MobiDB-lite"/>
    </source>
</evidence>
<sequence length="719" mass="77527">MNPALDHRSDSVVVRVARTVLLAAALLAASWWSPGPASAQDAAPAPAAPAGMTDRDYLAYADRLQALMESSWTETDGLYRAGDGSEPMVNANMLMSHASAAAKGHSGASRNDERARRIAARLVASPPFVEQPSPGPPGSSSQSHAPGWVNSTTNPLGSQHLVFDADVVDGLLHAWRARGALGLPQATTDAIVDRVSRTTHGPFWRFPAIRLNQINWYALMYAATAEMTGDPTLLREDFRRQVLRFTAPRLPDPERAGNFGPGLRFHYLPDRPAERRLNIDSAEYANIVFSFTRFYEQARMSGMASLPSRDRRLLREWGIRLLAGYWTHGGYLNWDTGLGFNRWHQTKKIGLSQQALIALASTEALQTRSSQGPWAKWTFDRGLALFEEWSRRAGGVPPPVSFGVIRKSLGASSARLGVSRMQANAARAISAGLGSVAAVAPPSLYAFDPDVGRLAVSTPAYNTAIVAVNQGAFPYGGIELARLFDGNQDVAANLGGRPPSAFGLVTRSASGRPLGRSQSARRNVDPKRTPVELLRAPRGAGENASAPIGRAYAGPFRELLARGRVRTRQHDLEALHRFTPWYVETRWTARARTRAYARGHYGAEATFPSTGADAQLTAVLLDGRSVPVGPEPLALDLISYFHVRSSASGYVVVPVERPSGALAHAVPVTAQWSAPSPGPSLVVTLATAQRFKSVSMTARVVPVRNPSAADATARRLGAR</sequence>
<organism evidence="3">
    <name type="scientific">uncultured Solirubrobacteraceae bacterium</name>
    <dbReference type="NCBI Taxonomy" id="1162706"/>
    <lineage>
        <taxon>Bacteria</taxon>
        <taxon>Bacillati</taxon>
        <taxon>Actinomycetota</taxon>
        <taxon>Thermoleophilia</taxon>
        <taxon>Solirubrobacterales</taxon>
        <taxon>Solirubrobacteraceae</taxon>
        <taxon>environmental samples</taxon>
    </lineage>
</organism>
<dbReference type="AlphaFoldDB" id="A0A6J4T9R1"/>
<reference evidence="3" key="1">
    <citation type="submission" date="2020-02" db="EMBL/GenBank/DDBJ databases">
        <authorList>
            <person name="Meier V. D."/>
        </authorList>
    </citation>
    <scope>NUCLEOTIDE SEQUENCE</scope>
    <source>
        <strain evidence="3">AVDCRST_MAG69</strain>
    </source>
</reference>
<evidence type="ECO:0000313" key="3">
    <source>
        <dbReference type="EMBL" id="CAA9517535.1"/>
    </source>
</evidence>
<feature type="region of interest" description="Disordered" evidence="1">
    <location>
        <begin position="508"/>
        <end position="527"/>
    </location>
</feature>
<feature type="chain" id="PRO_5027001619" evidence="2">
    <location>
        <begin position="40"/>
        <end position="719"/>
    </location>
</feature>
<evidence type="ECO:0000256" key="2">
    <source>
        <dbReference type="SAM" id="SignalP"/>
    </source>
</evidence>
<gene>
    <name evidence="3" type="ORF">AVDCRST_MAG69-2859</name>
</gene>
<dbReference type="GO" id="GO:0005975">
    <property type="term" value="P:carbohydrate metabolic process"/>
    <property type="evidence" value="ECO:0007669"/>
    <property type="project" value="InterPro"/>
</dbReference>
<protein>
    <submittedName>
        <fullName evidence="3">Uncharacterized protein</fullName>
    </submittedName>
</protein>
<dbReference type="InterPro" id="IPR008928">
    <property type="entry name" value="6-hairpin_glycosidase_sf"/>
</dbReference>
<keyword evidence="2" id="KW-0732">Signal</keyword>
<dbReference type="SUPFAM" id="SSF48208">
    <property type="entry name" value="Six-hairpin glycosidases"/>
    <property type="match status" value="1"/>
</dbReference>
<feature type="signal peptide" evidence="2">
    <location>
        <begin position="1"/>
        <end position="39"/>
    </location>
</feature>
<name>A0A6J4T9R1_9ACTN</name>
<accession>A0A6J4T9R1</accession>
<dbReference type="EMBL" id="CADCVP010000315">
    <property type="protein sequence ID" value="CAA9517535.1"/>
    <property type="molecule type" value="Genomic_DNA"/>
</dbReference>